<keyword evidence="3" id="KW-0560">Oxidoreductase</keyword>
<accession>A0A1F5Z4Y9</accession>
<dbReference type="Pfam" id="PF13462">
    <property type="entry name" value="Thioredoxin_4"/>
    <property type="match status" value="1"/>
</dbReference>
<evidence type="ECO:0000256" key="1">
    <source>
        <dbReference type="ARBA" id="ARBA00005791"/>
    </source>
</evidence>
<evidence type="ECO:0000256" key="4">
    <source>
        <dbReference type="ARBA" id="ARBA00023157"/>
    </source>
</evidence>
<evidence type="ECO:0000313" key="7">
    <source>
        <dbReference type="EMBL" id="OGG07247.1"/>
    </source>
</evidence>
<feature type="domain" description="Thioredoxin-like fold" evidence="6">
    <location>
        <begin position="132"/>
        <end position="258"/>
    </location>
</feature>
<name>A0A1F5Z4Y9_9BACT</name>
<reference evidence="7 8" key="1">
    <citation type="journal article" date="2016" name="Nat. Commun.">
        <title>Thousands of microbial genomes shed light on interconnected biogeochemical processes in an aquifer system.</title>
        <authorList>
            <person name="Anantharaman K."/>
            <person name="Brown C.T."/>
            <person name="Hug L.A."/>
            <person name="Sharon I."/>
            <person name="Castelle C.J."/>
            <person name="Probst A.J."/>
            <person name="Thomas B.C."/>
            <person name="Singh A."/>
            <person name="Wilkins M.J."/>
            <person name="Karaoz U."/>
            <person name="Brodie E.L."/>
            <person name="Williams K.H."/>
            <person name="Hubbard S.S."/>
            <person name="Banfield J.F."/>
        </authorList>
    </citation>
    <scope>NUCLEOTIDE SEQUENCE [LARGE SCALE GENOMIC DNA]</scope>
</reference>
<comment type="similarity">
    <text evidence="1">Belongs to the thioredoxin family. DsbA subfamily.</text>
</comment>
<dbReference type="InterPro" id="IPR012336">
    <property type="entry name" value="Thioredoxin-like_fold"/>
</dbReference>
<proteinExistence type="inferred from homology"/>
<organism evidence="7 8">
    <name type="scientific">Candidatus Gottesmanbacteria bacterium RIFCSPHIGHO2_01_FULL_42_12</name>
    <dbReference type="NCBI Taxonomy" id="1798377"/>
    <lineage>
        <taxon>Bacteria</taxon>
        <taxon>Candidatus Gottesmaniibacteriota</taxon>
    </lineage>
</organism>
<evidence type="ECO:0000256" key="2">
    <source>
        <dbReference type="ARBA" id="ARBA00022729"/>
    </source>
</evidence>
<dbReference type="SUPFAM" id="SSF52833">
    <property type="entry name" value="Thioredoxin-like"/>
    <property type="match status" value="1"/>
</dbReference>
<keyword evidence="5" id="KW-0676">Redox-active center</keyword>
<dbReference type="InterPro" id="IPR036249">
    <property type="entry name" value="Thioredoxin-like_sf"/>
</dbReference>
<dbReference type="STRING" id="1798377.A2872_03380"/>
<protein>
    <recommendedName>
        <fullName evidence="6">Thioredoxin-like fold domain-containing protein</fullName>
    </recommendedName>
</protein>
<evidence type="ECO:0000256" key="5">
    <source>
        <dbReference type="ARBA" id="ARBA00023284"/>
    </source>
</evidence>
<evidence type="ECO:0000313" key="8">
    <source>
        <dbReference type="Proteomes" id="UP000178681"/>
    </source>
</evidence>
<dbReference type="PANTHER" id="PTHR13887">
    <property type="entry name" value="GLUTATHIONE S-TRANSFERASE KAPPA"/>
    <property type="match status" value="1"/>
</dbReference>
<dbReference type="AlphaFoldDB" id="A0A1F5Z4Y9"/>
<dbReference type="Gene3D" id="3.40.30.10">
    <property type="entry name" value="Glutaredoxin"/>
    <property type="match status" value="1"/>
</dbReference>
<gene>
    <name evidence="7" type="ORF">A2872_03380</name>
</gene>
<dbReference type="PANTHER" id="PTHR13887:SF14">
    <property type="entry name" value="DISULFIDE BOND FORMATION PROTEIN D"/>
    <property type="match status" value="1"/>
</dbReference>
<dbReference type="Proteomes" id="UP000178681">
    <property type="component" value="Unassembled WGS sequence"/>
</dbReference>
<comment type="caution">
    <text evidence="7">The sequence shown here is derived from an EMBL/GenBank/DDBJ whole genome shotgun (WGS) entry which is preliminary data.</text>
</comment>
<evidence type="ECO:0000259" key="6">
    <source>
        <dbReference type="Pfam" id="PF13462"/>
    </source>
</evidence>
<dbReference type="GO" id="GO:0016491">
    <property type="term" value="F:oxidoreductase activity"/>
    <property type="evidence" value="ECO:0007669"/>
    <property type="project" value="UniProtKB-KW"/>
</dbReference>
<sequence length="268" mass="28865">MNEKTTPLLVVLLIVAAFAIGSMWTKIQLLQSGSGSLTAPVAVQQPSAAQPSQPTQPTAPAVSLDKIKPLFADGYMHFGDASKKVLFVEISDPSCPFCHYAGGKNPELAQSSTRFLPVSAGGTYNPPVEEIRKLVTSGKASYAWIYSNGHGNGELGSQALYCAFEKGKFWEAHDLLMSNSGYELMNNTVRNDKTQSGTVAQFLSTAVDSSFMKTCLESGKYADKLTRDQQVSQTLGFQGTPHFFVNATGFNGAVDYKTAMEPLVKTLL</sequence>
<keyword evidence="4" id="KW-1015">Disulfide bond</keyword>
<evidence type="ECO:0000256" key="3">
    <source>
        <dbReference type="ARBA" id="ARBA00023002"/>
    </source>
</evidence>
<keyword evidence="2" id="KW-0732">Signal</keyword>
<dbReference type="EMBL" id="MFJG01000010">
    <property type="protein sequence ID" value="OGG07247.1"/>
    <property type="molecule type" value="Genomic_DNA"/>
</dbReference>